<dbReference type="PANTHER" id="PTHR32370">
    <property type="entry name" value="OS12G0117600 PROTEIN"/>
    <property type="match status" value="1"/>
</dbReference>
<dbReference type="InterPro" id="IPR027356">
    <property type="entry name" value="NPH3_dom"/>
</dbReference>
<evidence type="ECO:0000313" key="5">
    <source>
        <dbReference type="Proteomes" id="UP001279734"/>
    </source>
</evidence>
<dbReference type="PROSITE" id="PS51649">
    <property type="entry name" value="NPH3"/>
    <property type="match status" value="1"/>
</dbReference>
<keyword evidence="5" id="KW-1185">Reference proteome</keyword>
<dbReference type="InterPro" id="IPR043454">
    <property type="entry name" value="NPH3/RPT2-like"/>
</dbReference>
<feature type="domain" description="NPH3" evidence="3">
    <location>
        <begin position="1"/>
        <end position="239"/>
    </location>
</feature>
<dbReference type="SUPFAM" id="SSF89009">
    <property type="entry name" value="GAT-like domain"/>
    <property type="match status" value="1"/>
</dbReference>
<dbReference type="Pfam" id="PF03000">
    <property type="entry name" value="NPH3"/>
    <property type="match status" value="1"/>
</dbReference>
<sequence length="239" mass="26127">MLQAIAPRNLMAVRDQVLVDLIDPCQFNQTKLLQLLTTTMKDGLPASGLELNDAVQSKDKLEAVSVSEVNATARLSSLPSEKSALPISFLCSLLQCAIFLKASSSCKNELEKRISAILELVTVNDLLVLSFTYDGEGLFDLESVRRIISGTVAKERNVDVFNGGNFKEVYSTAIQQVAKTVEAYLGEIATYSDLSISKEDAVSVSRLCSYGVLLIGKAIMHESYYVGQCQCLHFLNMSL</sequence>
<reference evidence="4" key="1">
    <citation type="submission" date="2023-05" db="EMBL/GenBank/DDBJ databases">
        <title>Nepenthes gracilis genome sequencing.</title>
        <authorList>
            <person name="Fukushima K."/>
        </authorList>
    </citation>
    <scope>NUCLEOTIDE SEQUENCE</scope>
    <source>
        <strain evidence="4">SING2019-196</strain>
    </source>
</reference>
<comment type="caution">
    <text evidence="4">The sequence shown here is derived from an EMBL/GenBank/DDBJ whole genome shotgun (WGS) entry which is preliminary data.</text>
</comment>
<organism evidence="4 5">
    <name type="scientific">Nepenthes gracilis</name>
    <name type="common">Slender pitcher plant</name>
    <dbReference type="NCBI Taxonomy" id="150966"/>
    <lineage>
        <taxon>Eukaryota</taxon>
        <taxon>Viridiplantae</taxon>
        <taxon>Streptophyta</taxon>
        <taxon>Embryophyta</taxon>
        <taxon>Tracheophyta</taxon>
        <taxon>Spermatophyta</taxon>
        <taxon>Magnoliopsida</taxon>
        <taxon>eudicotyledons</taxon>
        <taxon>Gunneridae</taxon>
        <taxon>Pentapetalae</taxon>
        <taxon>Caryophyllales</taxon>
        <taxon>Nepenthaceae</taxon>
        <taxon>Nepenthes</taxon>
    </lineage>
</organism>
<dbReference type="EMBL" id="BSYO01000023">
    <property type="protein sequence ID" value="GMH21536.1"/>
    <property type="molecule type" value="Genomic_DNA"/>
</dbReference>
<accession>A0AAD3T2R2</accession>
<name>A0AAD3T2R2_NEPGR</name>
<evidence type="ECO:0000256" key="1">
    <source>
        <dbReference type="ARBA" id="ARBA00022786"/>
    </source>
</evidence>
<dbReference type="AlphaFoldDB" id="A0AAD3T2R2"/>
<proteinExistence type="inferred from homology"/>
<dbReference type="Proteomes" id="UP001279734">
    <property type="component" value="Unassembled WGS sequence"/>
</dbReference>
<protein>
    <recommendedName>
        <fullName evidence="3">NPH3 domain-containing protein</fullName>
    </recommendedName>
</protein>
<evidence type="ECO:0000313" key="4">
    <source>
        <dbReference type="EMBL" id="GMH21536.1"/>
    </source>
</evidence>
<evidence type="ECO:0000259" key="3">
    <source>
        <dbReference type="PROSITE" id="PS51649"/>
    </source>
</evidence>
<gene>
    <name evidence="4" type="ORF">Nepgr_023378</name>
</gene>
<keyword evidence="1" id="KW-0833">Ubl conjugation pathway</keyword>
<evidence type="ECO:0000256" key="2">
    <source>
        <dbReference type="PROSITE-ProRule" id="PRU00982"/>
    </source>
</evidence>
<comment type="similarity">
    <text evidence="2">Belongs to the NPH3 family.</text>
</comment>